<proteinExistence type="predicted"/>
<organism evidence="2 3">
    <name type="scientific">Mycolicibacterium moriokaense</name>
    <dbReference type="NCBI Taxonomy" id="39691"/>
    <lineage>
        <taxon>Bacteria</taxon>
        <taxon>Bacillati</taxon>
        <taxon>Actinomycetota</taxon>
        <taxon>Actinomycetes</taxon>
        <taxon>Mycobacteriales</taxon>
        <taxon>Mycobacteriaceae</taxon>
        <taxon>Mycolicibacterium</taxon>
    </lineage>
</organism>
<name>A0AAD1H925_9MYCO</name>
<feature type="domain" description="Aminoglycoside phosphotransferase" evidence="1">
    <location>
        <begin position="23"/>
        <end position="244"/>
    </location>
</feature>
<dbReference type="Gene3D" id="3.30.200.20">
    <property type="entry name" value="Phosphorylase Kinase, domain 1"/>
    <property type="match status" value="1"/>
</dbReference>
<dbReference type="InterPro" id="IPR011009">
    <property type="entry name" value="Kinase-like_dom_sf"/>
</dbReference>
<evidence type="ECO:0000259" key="1">
    <source>
        <dbReference type="Pfam" id="PF01636"/>
    </source>
</evidence>
<dbReference type="Gene3D" id="3.90.1200.10">
    <property type="match status" value="1"/>
</dbReference>
<dbReference type="AlphaFoldDB" id="A0AAD1H925"/>
<dbReference type="Pfam" id="PF01636">
    <property type="entry name" value="APH"/>
    <property type="match status" value="1"/>
</dbReference>
<evidence type="ECO:0000313" key="3">
    <source>
        <dbReference type="Proteomes" id="UP000466681"/>
    </source>
</evidence>
<dbReference type="InterPro" id="IPR041726">
    <property type="entry name" value="ACAD10_11_N"/>
</dbReference>
<dbReference type="RefSeq" id="WP_083153660.1">
    <property type="nucleotide sequence ID" value="NZ_AP022560.1"/>
</dbReference>
<dbReference type="PANTHER" id="PTHR47829">
    <property type="entry name" value="HYDROLASE, PUTATIVE (AFU_ORTHOLOGUE AFUA_1G12880)-RELATED"/>
    <property type="match status" value="1"/>
</dbReference>
<dbReference type="SUPFAM" id="SSF56112">
    <property type="entry name" value="Protein kinase-like (PK-like)"/>
    <property type="match status" value="1"/>
</dbReference>
<gene>
    <name evidence="2" type="ORF">MMOR_13670</name>
</gene>
<dbReference type="PROSITE" id="PS51257">
    <property type="entry name" value="PROKAR_LIPOPROTEIN"/>
    <property type="match status" value="1"/>
</dbReference>
<dbReference type="InterPro" id="IPR002575">
    <property type="entry name" value="Aminoglycoside_PTrfase"/>
</dbReference>
<protein>
    <submittedName>
        <fullName evidence="2">Acyl-CoA dehydrogenase</fullName>
    </submittedName>
</protein>
<evidence type="ECO:0000313" key="2">
    <source>
        <dbReference type="EMBL" id="BBX00431.1"/>
    </source>
</evidence>
<dbReference type="CDD" id="cd05154">
    <property type="entry name" value="ACAD10_11_N-like"/>
    <property type="match status" value="1"/>
</dbReference>
<dbReference type="InterPro" id="IPR052898">
    <property type="entry name" value="ACAD10-like"/>
</dbReference>
<dbReference type="KEGG" id="mmor:MMOR_13670"/>
<sequence length="339" mass="37373">MSERAALANYLDEALGDRAPLTVTPMPGGGSCEIFAVDRGADRWVLRRAPRHASSSTAHDVLREFRILDAIKDDSVRIARPVLSCDDPTVFGSPFYVMARVDGVPVRKVIPSAWAGAPDAHGQALEQLIDALVEIHSVDWKRCGLRDFAHPGAYLARQVARWLAQLDSYGGRELPAARRIGEWLDSRRPPDQPAVLAHGDYKLDNVLFAPDAPPRVLAVVDWEMASIGDPLVDLAWAMIFHPGPGGTMPLGMAGEPHFAQEHLPDERTLVARYAERSGRDVSEYGWYEVFSRWKLAIVLEGSYAKFMRGESDKSVHKMFGAQADLLLEGAAALIDREDT</sequence>
<accession>A0AAD1H925</accession>
<dbReference type="PANTHER" id="PTHR47829:SF1">
    <property type="entry name" value="HAD FAMILY PHOSPHATASE"/>
    <property type="match status" value="1"/>
</dbReference>
<dbReference type="EMBL" id="AP022560">
    <property type="protein sequence ID" value="BBX00431.1"/>
    <property type="molecule type" value="Genomic_DNA"/>
</dbReference>
<dbReference type="Proteomes" id="UP000466681">
    <property type="component" value="Chromosome"/>
</dbReference>
<reference evidence="2 3" key="1">
    <citation type="journal article" date="2019" name="Emerg. Microbes Infect.">
        <title>Comprehensive subspecies identification of 175 nontuberculous mycobacteria species based on 7547 genomic profiles.</title>
        <authorList>
            <person name="Matsumoto Y."/>
            <person name="Kinjo T."/>
            <person name="Motooka D."/>
            <person name="Nabeya D."/>
            <person name="Jung N."/>
            <person name="Uechi K."/>
            <person name="Horii T."/>
            <person name="Iida T."/>
            <person name="Fujita J."/>
            <person name="Nakamura S."/>
        </authorList>
    </citation>
    <scope>NUCLEOTIDE SEQUENCE [LARGE SCALE GENOMIC DNA]</scope>
    <source>
        <strain evidence="2 3">JCM 6375</strain>
    </source>
</reference>
<keyword evidence="3" id="KW-1185">Reference proteome</keyword>